<dbReference type="AlphaFoldDB" id="A0A1B7NQF7"/>
<protein>
    <submittedName>
        <fullName evidence="1">Uncharacterized protein</fullName>
    </submittedName>
</protein>
<reference evidence="1 2" key="1">
    <citation type="submission" date="2015-07" db="EMBL/GenBank/DDBJ databases">
        <title>Emmonsia species relationships and genome sequence.</title>
        <authorList>
            <person name="Cuomo C.A."/>
            <person name="Schwartz I.S."/>
            <person name="Kenyon C."/>
            <person name="de Hoog G.S."/>
            <person name="Govender N.P."/>
            <person name="Botha A."/>
            <person name="Moreno L."/>
            <person name="de Vries M."/>
            <person name="Munoz J.F."/>
            <person name="Stielow J.B."/>
        </authorList>
    </citation>
    <scope>NUCLEOTIDE SEQUENCE [LARGE SCALE GENOMIC DNA]</scope>
    <source>
        <strain evidence="1 2">CBS 136260</strain>
    </source>
</reference>
<proteinExistence type="predicted"/>
<comment type="caution">
    <text evidence="1">The sequence shown here is derived from an EMBL/GenBank/DDBJ whole genome shotgun (WGS) entry which is preliminary data.</text>
</comment>
<gene>
    <name evidence="1" type="ORF">ACJ72_06677</name>
</gene>
<evidence type="ECO:0000313" key="2">
    <source>
        <dbReference type="Proteomes" id="UP000091918"/>
    </source>
</evidence>
<name>A0A1B7NQF7_9EURO</name>
<dbReference type="Proteomes" id="UP000091918">
    <property type="component" value="Unassembled WGS sequence"/>
</dbReference>
<keyword evidence="2" id="KW-1185">Reference proteome</keyword>
<organism evidence="1 2">
    <name type="scientific">Emergomyces africanus</name>
    <dbReference type="NCBI Taxonomy" id="1955775"/>
    <lineage>
        <taxon>Eukaryota</taxon>
        <taxon>Fungi</taxon>
        <taxon>Dikarya</taxon>
        <taxon>Ascomycota</taxon>
        <taxon>Pezizomycotina</taxon>
        <taxon>Eurotiomycetes</taxon>
        <taxon>Eurotiomycetidae</taxon>
        <taxon>Onygenales</taxon>
        <taxon>Ajellomycetaceae</taxon>
        <taxon>Emergomyces</taxon>
    </lineage>
</organism>
<sequence length="45" mass="5126">MIAPATPHILAVMAEYIRLQVEVHTCYSHHFPRARRGKVEARGVL</sequence>
<evidence type="ECO:0000313" key="1">
    <source>
        <dbReference type="EMBL" id="OAX79008.1"/>
    </source>
</evidence>
<accession>A0A1B7NQF7</accession>
<dbReference type="EMBL" id="LGUA01001202">
    <property type="protein sequence ID" value="OAX79008.1"/>
    <property type="molecule type" value="Genomic_DNA"/>
</dbReference>